<dbReference type="Proteomes" id="UP000184474">
    <property type="component" value="Unassembled WGS sequence"/>
</dbReference>
<reference evidence="3" key="1">
    <citation type="submission" date="2016-11" db="EMBL/GenBank/DDBJ databases">
        <authorList>
            <person name="Varghese N."/>
            <person name="Submissions S."/>
        </authorList>
    </citation>
    <scope>NUCLEOTIDE SEQUENCE [LARGE SCALE GENOMIC DNA]</scope>
    <source>
        <strain evidence="3">DSM 26134</strain>
    </source>
</reference>
<feature type="chain" id="PRO_5012252097" description="Lipoprotein" evidence="1">
    <location>
        <begin position="20"/>
        <end position="198"/>
    </location>
</feature>
<protein>
    <recommendedName>
        <fullName evidence="4">Lipoprotein</fullName>
    </recommendedName>
</protein>
<evidence type="ECO:0000313" key="2">
    <source>
        <dbReference type="EMBL" id="SHK81723.1"/>
    </source>
</evidence>
<gene>
    <name evidence="2" type="ORF">SAMN04488028_10981</name>
</gene>
<evidence type="ECO:0000256" key="1">
    <source>
        <dbReference type="SAM" id="SignalP"/>
    </source>
</evidence>
<keyword evidence="1" id="KW-0732">Signal</keyword>
<dbReference type="RefSeq" id="WP_073124898.1">
    <property type="nucleotide sequence ID" value="NZ_FRAA01000009.1"/>
</dbReference>
<organism evidence="2 3">
    <name type="scientific">Reichenbachiella agariperforans</name>
    <dbReference type="NCBI Taxonomy" id="156994"/>
    <lineage>
        <taxon>Bacteria</taxon>
        <taxon>Pseudomonadati</taxon>
        <taxon>Bacteroidota</taxon>
        <taxon>Cytophagia</taxon>
        <taxon>Cytophagales</taxon>
        <taxon>Reichenbachiellaceae</taxon>
        <taxon>Reichenbachiella</taxon>
    </lineage>
</organism>
<name>A0A1M6VJM7_REIAG</name>
<dbReference type="AlphaFoldDB" id="A0A1M6VJM7"/>
<feature type="signal peptide" evidence="1">
    <location>
        <begin position="1"/>
        <end position="19"/>
    </location>
</feature>
<accession>A0A1M6VJM7</accession>
<dbReference type="EMBL" id="FRAA01000009">
    <property type="protein sequence ID" value="SHK81723.1"/>
    <property type="molecule type" value="Genomic_DNA"/>
</dbReference>
<proteinExistence type="predicted"/>
<evidence type="ECO:0000313" key="3">
    <source>
        <dbReference type="Proteomes" id="UP000184474"/>
    </source>
</evidence>
<dbReference type="PROSITE" id="PS51257">
    <property type="entry name" value="PROKAR_LIPOPROTEIN"/>
    <property type="match status" value="1"/>
</dbReference>
<keyword evidence="3" id="KW-1185">Reference proteome</keyword>
<dbReference type="STRING" id="156994.SAMN04488028_10981"/>
<evidence type="ECO:0008006" key="4">
    <source>
        <dbReference type="Google" id="ProtNLM"/>
    </source>
</evidence>
<sequence>MKVNILSVFVLALVLSLLASCGHQEERFNYTLVKSKLSLTEEQTRQFDLIKDEYSTKARAAYEASKPDRQKVKEAVGEVFAQQDAAMQDILSPEQFDIYVAEMKIERDGREKHNMQLIKSELALDSAQSVQYDLANEAFYKTLIDNHDNYHGKPDVYLQYYQELDLSRRQAFEGFMSPAQYTQYVELATEYNIGKSEH</sequence>